<sequence length="183" mass="21452">MNTLETPRLLLRPWNDEDVVPFYTMGQDPLVMEYFPSLWSMEMVNQFIDRMNVQLIDKKFTLWAVEEKSTKKFMGFIGLNCPAWESHFTPCVEIGWRLATVFWGKGYATEGAQTALEYAFKHLKLPQVVAFTVPDNLKSRRVMERIGMSRDFEGDFLHPKLEPQHPLARHVLYRIKNSCFNQS</sequence>
<dbReference type="PANTHER" id="PTHR43792:SF1">
    <property type="entry name" value="N-ACETYLTRANSFERASE DOMAIN-CONTAINING PROTEIN"/>
    <property type="match status" value="1"/>
</dbReference>
<gene>
    <name evidence="2" type="ORF">LOX96_14910</name>
</gene>
<evidence type="ECO:0000313" key="3">
    <source>
        <dbReference type="Proteomes" id="UP001139721"/>
    </source>
</evidence>
<dbReference type="GO" id="GO:0016747">
    <property type="term" value="F:acyltransferase activity, transferring groups other than amino-acyl groups"/>
    <property type="evidence" value="ECO:0007669"/>
    <property type="project" value="InterPro"/>
</dbReference>
<dbReference type="Proteomes" id="UP001139721">
    <property type="component" value="Unassembled WGS sequence"/>
</dbReference>
<dbReference type="RefSeq" id="WP_250423624.1">
    <property type="nucleotide sequence ID" value="NZ_JAJKBJ010000024.1"/>
</dbReference>
<dbReference type="Gene3D" id="3.40.630.30">
    <property type="match status" value="1"/>
</dbReference>
<dbReference type="EMBL" id="JAJKBJ010000024">
    <property type="protein sequence ID" value="MCL9685390.1"/>
    <property type="molecule type" value="Genomic_DNA"/>
</dbReference>
<feature type="domain" description="N-acetyltransferase" evidence="1">
    <location>
        <begin position="9"/>
        <end position="168"/>
    </location>
</feature>
<dbReference type="Pfam" id="PF13302">
    <property type="entry name" value="Acetyltransf_3"/>
    <property type="match status" value="1"/>
</dbReference>
<dbReference type="AlphaFoldDB" id="A0A9X2D2E0"/>
<keyword evidence="3" id="KW-1185">Reference proteome</keyword>
<dbReference type="InterPro" id="IPR051531">
    <property type="entry name" value="N-acetyltransferase"/>
</dbReference>
<evidence type="ECO:0000259" key="1">
    <source>
        <dbReference type="PROSITE" id="PS51186"/>
    </source>
</evidence>
<comment type="caution">
    <text evidence="2">The sequence shown here is derived from an EMBL/GenBank/DDBJ whole genome shotgun (WGS) entry which is preliminary data.</text>
</comment>
<proteinExistence type="predicted"/>
<accession>A0A9X2D2E0</accession>
<dbReference type="PROSITE" id="PS51186">
    <property type="entry name" value="GNAT"/>
    <property type="match status" value="1"/>
</dbReference>
<dbReference type="InterPro" id="IPR000182">
    <property type="entry name" value="GNAT_dom"/>
</dbReference>
<dbReference type="PANTHER" id="PTHR43792">
    <property type="entry name" value="GNAT FAMILY, PUTATIVE (AFU_ORTHOLOGUE AFUA_3G00765)-RELATED-RELATED"/>
    <property type="match status" value="1"/>
</dbReference>
<protein>
    <submittedName>
        <fullName evidence="2">GNAT family N-acetyltransferase</fullName>
    </submittedName>
</protein>
<organism evidence="2 3">
    <name type="scientific">Legionella maioricensis</name>
    <dbReference type="NCBI Taxonomy" id="2896528"/>
    <lineage>
        <taxon>Bacteria</taxon>
        <taxon>Pseudomonadati</taxon>
        <taxon>Pseudomonadota</taxon>
        <taxon>Gammaproteobacteria</taxon>
        <taxon>Legionellales</taxon>
        <taxon>Legionellaceae</taxon>
        <taxon>Legionella</taxon>
    </lineage>
</organism>
<reference evidence="2" key="1">
    <citation type="submission" date="2021-11" db="EMBL/GenBank/DDBJ databases">
        <title>Legionella maioricencis sp. nov., a new species isolated from hot water samples in Mallorca.</title>
        <authorList>
            <person name="Crespi S."/>
            <person name="Drasar V."/>
            <person name="Salva-Serra F."/>
            <person name="Jaen-Luchoro D."/>
            <person name="Pineiro-Iglesias B."/>
            <person name="Aliaga F."/>
            <person name="Fernandez-Juarez V."/>
            <person name="Coll G."/>
            <person name="Moore E.R.B."/>
            <person name="Bennasar-Figueras A."/>
        </authorList>
    </citation>
    <scope>NUCLEOTIDE SEQUENCE</scope>
    <source>
        <strain evidence="2">HCPI-6</strain>
    </source>
</reference>
<dbReference type="SUPFAM" id="SSF55729">
    <property type="entry name" value="Acyl-CoA N-acyltransferases (Nat)"/>
    <property type="match status" value="1"/>
</dbReference>
<evidence type="ECO:0000313" key="2">
    <source>
        <dbReference type="EMBL" id="MCL9685390.1"/>
    </source>
</evidence>
<name>A0A9X2D2E0_9GAMM</name>
<dbReference type="InterPro" id="IPR016181">
    <property type="entry name" value="Acyl_CoA_acyltransferase"/>
</dbReference>